<gene>
    <name evidence="2" type="ORF">CC78DRAFT_573667</name>
</gene>
<protein>
    <submittedName>
        <fullName evidence="2">Uncharacterized protein</fullName>
    </submittedName>
</protein>
<organism evidence="2 3">
    <name type="scientific">Lojkania enalia</name>
    <dbReference type="NCBI Taxonomy" id="147567"/>
    <lineage>
        <taxon>Eukaryota</taxon>
        <taxon>Fungi</taxon>
        <taxon>Dikarya</taxon>
        <taxon>Ascomycota</taxon>
        <taxon>Pezizomycotina</taxon>
        <taxon>Dothideomycetes</taxon>
        <taxon>Pleosporomycetidae</taxon>
        <taxon>Pleosporales</taxon>
        <taxon>Pleosporales incertae sedis</taxon>
        <taxon>Lojkania</taxon>
    </lineage>
</organism>
<proteinExistence type="predicted"/>
<comment type="caution">
    <text evidence="2">The sequence shown here is derived from an EMBL/GenBank/DDBJ whole genome shotgun (WGS) entry which is preliminary data.</text>
</comment>
<sequence length="117" mass="12415">MEDISSPSRYPPVAPAAIGLLAEMTAPPLLIPELERPRRPIPLTPTSPKRSQMPLYAPTLPPSPQTSQHQMSAPPGAPLLGSAWALGASPPAVTVTLRILELSSLSLPFRKPRDPSA</sequence>
<keyword evidence="3" id="KW-1185">Reference proteome</keyword>
<evidence type="ECO:0000256" key="1">
    <source>
        <dbReference type="SAM" id="MobiDB-lite"/>
    </source>
</evidence>
<dbReference type="EMBL" id="ML986579">
    <property type="protein sequence ID" value="KAF2270390.1"/>
    <property type="molecule type" value="Genomic_DNA"/>
</dbReference>
<evidence type="ECO:0000313" key="3">
    <source>
        <dbReference type="Proteomes" id="UP000800093"/>
    </source>
</evidence>
<feature type="region of interest" description="Disordered" evidence="1">
    <location>
        <begin position="31"/>
        <end position="81"/>
    </location>
</feature>
<name>A0A9P4NC85_9PLEO</name>
<dbReference type="Proteomes" id="UP000800093">
    <property type="component" value="Unassembled WGS sequence"/>
</dbReference>
<dbReference type="AlphaFoldDB" id="A0A9P4NC85"/>
<reference evidence="3" key="1">
    <citation type="journal article" date="2020" name="Stud. Mycol.">
        <title>101 Dothideomycetes genomes: A test case for predicting lifestyles and emergence of pathogens.</title>
        <authorList>
            <person name="Haridas S."/>
            <person name="Albert R."/>
            <person name="Binder M."/>
            <person name="Bloem J."/>
            <person name="LaButti K."/>
            <person name="Salamov A."/>
            <person name="Andreopoulos B."/>
            <person name="Baker S."/>
            <person name="Barry K."/>
            <person name="Bills G."/>
            <person name="Bluhm B."/>
            <person name="Cannon C."/>
            <person name="Castanera R."/>
            <person name="Culley D."/>
            <person name="Daum C."/>
            <person name="Ezra D."/>
            <person name="Gonzalez J."/>
            <person name="Henrissat B."/>
            <person name="Kuo A."/>
            <person name="Liang C."/>
            <person name="Lipzen A."/>
            <person name="Lutzoni F."/>
            <person name="Magnuson J."/>
            <person name="Mondo S."/>
            <person name="Nolan M."/>
            <person name="Ohm R."/>
            <person name="Pangilinan J."/>
            <person name="Park H.-J."/>
            <person name="Ramirez L."/>
            <person name="Alfaro M."/>
            <person name="Sun H."/>
            <person name="Tritt A."/>
            <person name="Yoshinaga Y."/>
            <person name="Zwiers L.-H."/>
            <person name="Turgeon B."/>
            <person name="Goodwin S."/>
            <person name="Spatafora J."/>
            <person name="Crous P."/>
            <person name="Grigoriev I."/>
        </authorList>
    </citation>
    <scope>NUCLEOTIDE SEQUENCE [LARGE SCALE GENOMIC DNA]</scope>
    <source>
        <strain evidence="3">CBS 304.66</strain>
    </source>
</reference>
<accession>A0A9P4NC85</accession>
<evidence type="ECO:0000313" key="2">
    <source>
        <dbReference type="EMBL" id="KAF2270390.1"/>
    </source>
</evidence>